<evidence type="ECO:0000256" key="6">
    <source>
        <dbReference type="SAM" id="Phobius"/>
    </source>
</evidence>
<evidence type="ECO:0000259" key="7">
    <source>
        <dbReference type="PROSITE" id="PS50850"/>
    </source>
</evidence>
<reference evidence="8" key="1">
    <citation type="submission" date="2016-06" db="EMBL/GenBank/DDBJ databases">
        <title>Draft Genome sequence of the fungus Inonotus baumii.</title>
        <authorList>
            <person name="Zhu H."/>
            <person name="Lin W."/>
        </authorList>
    </citation>
    <scope>NUCLEOTIDE SEQUENCE</scope>
    <source>
        <strain evidence="8">821</strain>
    </source>
</reference>
<dbReference type="Gene3D" id="1.20.1250.20">
    <property type="entry name" value="MFS general substrate transporter like domains"/>
    <property type="match status" value="2"/>
</dbReference>
<keyword evidence="9" id="KW-1185">Reference proteome</keyword>
<dbReference type="OrthoDB" id="10021397at2759"/>
<dbReference type="InterPro" id="IPR011701">
    <property type="entry name" value="MFS"/>
</dbReference>
<evidence type="ECO:0000256" key="3">
    <source>
        <dbReference type="ARBA" id="ARBA00022989"/>
    </source>
</evidence>
<protein>
    <submittedName>
        <fullName evidence="8">MFS general substrate transporter</fullName>
    </submittedName>
</protein>
<keyword evidence="2 6" id="KW-0812">Transmembrane</keyword>
<keyword evidence="3 6" id="KW-1133">Transmembrane helix</keyword>
<name>A0A9Q5NFC4_SANBA</name>
<evidence type="ECO:0000256" key="2">
    <source>
        <dbReference type="ARBA" id="ARBA00022692"/>
    </source>
</evidence>
<evidence type="ECO:0000256" key="4">
    <source>
        <dbReference type="ARBA" id="ARBA00023136"/>
    </source>
</evidence>
<dbReference type="PANTHER" id="PTHR23501:SF102">
    <property type="entry name" value="DRUG TRANSPORTER, PUTATIVE (AFU_ORTHOLOGUE AFUA_3G08530)-RELATED"/>
    <property type="match status" value="1"/>
</dbReference>
<evidence type="ECO:0000256" key="1">
    <source>
        <dbReference type="ARBA" id="ARBA00004141"/>
    </source>
</evidence>
<dbReference type="EMBL" id="LNZH02000025">
    <property type="protein sequence ID" value="OCB92164.1"/>
    <property type="molecule type" value="Genomic_DNA"/>
</dbReference>
<feature type="transmembrane region" description="Helical" evidence="6">
    <location>
        <begin position="364"/>
        <end position="382"/>
    </location>
</feature>
<gene>
    <name evidence="8" type="ORF">A7U60_g478</name>
</gene>
<dbReference type="GO" id="GO:0005886">
    <property type="term" value="C:plasma membrane"/>
    <property type="evidence" value="ECO:0007669"/>
    <property type="project" value="TreeGrafter"/>
</dbReference>
<evidence type="ECO:0000256" key="5">
    <source>
        <dbReference type="SAM" id="MobiDB-lite"/>
    </source>
</evidence>
<feature type="transmembrane region" description="Helical" evidence="6">
    <location>
        <begin position="394"/>
        <end position="414"/>
    </location>
</feature>
<dbReference type="InterPro" id="IPR036259">
    <property type="entry name" value="MFS_trans_sf"/>
</dbReference>
<evidence type="ECO:0000313" key="9">
    <source>
        <dbReference type="Proteomes" id="UP000757232"/>
    </source>
</evidence>
<proteinExistence type="predicted"/>
<dbReference type="InterPro" id="IPR020846">
    <property type="entry name" value="MFS_dom"/>
</dbReference>
<keyword evidence="4 6" id="KW-0472">Membrane</keyword>
<comment type="subcellular location">
    <subcellularLocation>
        <location evidence="1">Membrane</location>
        <topology evidence="1">Multi-pass membrane protein</topology>
    </subcellularLocation>
</comment>
<feature type="region of interest" description="Disordered" evidence="5">
    <location>
        <begin position="530"/>
        <end position="549"/>
    </location>
</feature>
<feature type="compositionally biased region" description="Basic and acidic residues" evidence="5">
    <location>
        <begin position="1"/>
        <end position="26"/>
    </location>
</feature>
<feature type="transmembrane region" description="Helical" evidence="6">
    <location>
        <begin position="262"/>
        <end position="282"/>
    </location>
</feature>
<dbReference type="SUPFAM" id="SSF103473">
    <property type="entry name" value="MFS general substrate transporter"/>
    <property type="match status" value="1"/>
</dbReference>
<feature type="transmembrane region" description="Helical" evidence="6">
    <location>
        <begin position="225"/>
        <end position="247"/>
    </location>
</feature>
<dbReference type="PROSITE" id="PS50850">
    <property type="entry name" value="MFS"/>
    <property type="match status" value="1"/>
</dbReference>
<feature type="domain" description="Major facilitator superfamily (MFS) profile" evidence="7">
    <location>
        <begin position="55"/>
        <end position="523"/>
    </location>
</feature>
<accession>A0A9Q5NFC4</accession>
<evidence type="ECO:0000313" key="8">
    <source>
        <dbReference type="EMBL" id="OCB92164.1"/>
    </source>
</evidence>
<feature type="transmembrane region" description="Helical" evidence="6">
    <location>
        <begin position="294"/>
        <end position="319"/>
    </location>
</feature>
<dbReference type="CDD" id="cd17502">
    <property type="entry name" value="MFS_Azr1_MDR_like"/>
    <property type="match status" value="1"/>
</dbReference>
<sequence length="549" mass="59148">MAQTESRIDDEPRPDGVELSDVEQRSENQPGAQWSTKEVQEIPYNNMKIVMPASTLRSLMLTAFLGALDQTIAAVSLPRIVEDIGGESGYSWVGSAYMLMSACFNPLYGRLADITGRKPILFGSIATFLLGSALAGSAQSFIWLALCRGVQGIGAGGSLQVIMITLSDITTLQERSKYGGGILTDHASWRWCFWINLPLGGISMVSLFFFLHLKPVSKRTVRDVVSTFDFLGLFLLTAGVILFLFGLEDANTAADGWRAPETLAPLIIGIVLLTAGVVNGVLTKRNPIIPPRLFKTRTTAACCIGTFLHTFVFFGASYYTPLYFQVLGSSATMAGIRQMPLSIGGAVTSIVTGIVLSKTGLYRPILWAGSAIMTLGTGLLIMLDENTSTAKQELWLLVVGIGVGFLFQAPLIVVQAAMPLKDMPTSTATVGLLRTLGGTVGISVGNTIFQSELSKRLAKIGGLSSSLGSGLLDYTTIQQIQPDSLRQQVSHAFTRSIATIFIVWTPMSSVALLLFLVVKNYSLQRNFERAPKQEKDSTSLPASVQADIH</sequence>
<dbReference type="GO" id="GO:0022857">
    <property type="term" value="F:transmembrane transporter activity"/>
    <property type="evidence" value="ECO:0007669"/>
    <property type="project" value="InterPro"/>
</dbReference>
<comment type="caution">
    <text evidence="8">The sequence shown here is derived from an EMBL/GenBank/DDBJ whole genome shotgun (WGS) entry which is preliminary data.</text>
</comment>
<feature type="transmembrane region" description="Helical" evidence="6">
    <location>
        <begin position="496"/>
        <end position="518"/>
    </location>
</feature>
<dbReference type="PANTHER" id="PTHR23501">
    <property type="entry name" value="MAJOR FACILITATOR SUPERFAMILY"/>
    <property type="match status" value="1"/>
</dbReference>
<organism evidence="8 9">
    <name type="scientific">Sanghuangporus baumii</name>
    <name type="common">Phellinus baumii</name>
    <dbReference type="NCBI Taxonomy" id="108892"/>
    <lineage>
        <taxon>Eukaryota</taxon>
        <taxon>Fungi</taxon>
        <taxon>Dikarya</taxon>
        <taxon>Basidiomycota</taxon>
        <taxon>Agaricomycotina</taxon>
        <taxon>Agaricomycetes</taxon>
        <taxon>Hymenochaetales</taxon>
        <taxon>Hymenochaetaceae</taxon>
        <taxon>Sanghuangporus</taxon>
    </lineage>
</organism>
<feature type="transmembrane region" description="Helical" evidence="6">
    <location>
        <begin position="120"/>
        <end position="146"/>
    </location>
</feature>
<dbReference type="Proteomes" id="UP000757232">
    <property type="component" value="Unassembled WGS sequence"/>
</dbReference>
<dbReference type="Pfam" id="PF07690">
    <property type="entry name" value="MFS_1"/>
    <property type="match status" value="2"/>
</dbReference>
<feature type="transmembrane region" description="Helical" evidence="6">
    <location>
        <begin position="193"/>
        <end position="213"/>
    </location>
</feature>
<dbReference type="AlphaFoldDB" id="A0A9Q5NFC4"/>
<feature type="region of interest" description="Disordered" evidence="5">
    <location>
        <begin position="1"/>
        <end position="35"/>
    </location>
</feature>